<feature type="transmembrane region" description="Helical" evidence="1">
    <location>
        <begin position="212"/>
        <end position="241"/>
    </location>
</feature>
<feature type="transmembrane region" description="Helical" evidence="1">
    <location>
        <begin position="88"/>
        <end position="108"/>
    </location>
</feature>
<dbReference type="PANTHER" id="PTHR36435">
    <property type="entry name" value="SLR1288 PROTEIN"/>
    <property type="match status" value="1"/>
</dbReference>
<feature type="transmembrane region" description="Helical" evidence="1">
    <location>
        <begin position="120"/>
        <end position="147"/>
    </location>
</feature>
<feature type="domain" description="CAAX prenyl protease 2/Lysostaphin resistance protein A-like" evidence="2">
    <location>
        <begin position="176"/>
        <end position="259"/>
    </location>
</feature>
<dbReference type="RefSeq" id="WP_006981017.1">
    <property type="nucleotide sequence ID" value="NZ_ABVL01000011.1"/>
</dbReference>
<keyword evidence="1" id="KW-0812">Transmembrane</keyword>
<protein>
    <submittedName>
        <fullName evidence="3">Abortive infection protein</fullName>
    </submittedName>
</protein>
<dbReference type="GO" id="GO:0080120">
    <property type="term" value="P:CAAX-box protein maturation"/>
    <property type="evidence" value="ECO:0007669"/>
    <property type="project" value="UniProtKB-ARBA"/>
</dbReference>
<gene>
    <name evidence="3" type="ORF">CfE428DRAFT_3692</name>
</gene>
<dbReference type="InterPro" id="IPR003675">
    <property type="entry name" value="Rce1/LyrA-like_dom"/>
</dbReference>
<keyword evidence="1" id="KW-1133">Transmembrane helix</keyword>
<dbReference type="GO" id="GO:0004175">
    <property type="term" value="F:endopeptidase activity"/>
    <property type="evidence" value="ECO:0007669"/>
    <property type="project" value="UniProtKB-ARBA"/>
</dbReference>
<sequence>MPVSASPTLADFLVAGFFVLIGLAIYGRQLIRIIREGGKVLVDQFDLPELLMSLVFAGFFGFMALGAVQRHAHEETKVDISAVLPNSLLFIAFVIGIGGFMAFRGIQLRRAFGLDRVGPLALLGWAIGLLLAAFPLAAVANAITALLSHGALEPQPLVDLFTKMAKEHDYASMSKILVSAVLIQPACEEFLFRGFFYGVWKRYVGPWSAGFFACLLFAAFHTSLAAFAGLFVLAVCLNIAYERTGSLLVPICMHALFNFTSLLVLYAQVQFAH</sequence>
<feature type="transmembrane region" description="Helical" evidence="1">
    <location>
        <begin position="47"/>
        <end position="68"/>
    </location>
</feature>
<dbReference type="EMBL" id="ABVL01000011">
    <property type="protein sequence ID" value="EDY18655.1"/>
    <property type="molecule type" value="Genomic_DNA"/>
</dbReference>
<dbReference type="InterPro" id="IPR052710">
    <property type="entry name" value="CAAX_protease"/>
</dbReference>
<accession>B4D454</accession>
<proteinExistence type="predicted"/>
<dbReference type="eggNOG" id="COG1266">
    <property type="taxonomic scope" value="Bacteria"/>
</dbReference>
<dbReference type="Proteomes" id="UP000005824">
    <property type="component" value="Unassembled WGS sequence"/>
</dbReference>
<evidence type="ECO:0000259" key="2">
    <source>
        <dbReference type="Pfam" id="PF02517"/>
    </source>
</evidence>
<evidence type="ECO:0000256" key="1">
    <source>
        <dbReference type="SAM" id="Phobius"/>
    </source>
</evidence>
<evidence type="ECO:0000313" key="3">
    <source>
        <dbReference type="EMBL" id="EDY18655.1"/>
    </source>
</evidence>
<name>B4D454_9BACT</name>
<dbReference type="InParanoid" id="B4D454"/>
<evidence type="ECO:0000313" key="4">
    <source>
        <dbReference type="Proteomes" id="UP000005824"/>
    </source>
</evidence>
<keyword evidence="4" id="KW-1185">Reference proteome</keyword>
<organism evidence="3 4">
    <name type="scientific">Chthoniobacter flavus Ellin428</name>
    <dbReference type="NCBI Taxonomy" id="497964"/>
    <lineage>
        <taxon>Bacteria</taxon>
        <taxon>Pseudomonadati</taxon>
        <taxon>Verrucomicrobiota</taxon>
        <taxon>Spartobacteria</taxon>
        <taxon>Chthoniobacterales</taxon>
        <taxon>Chthoniobacteraceae</taxon>
        <taxon>Chthoniobacter</taxon>
    </lineage>
</organism>
<comment type="caution">
    <text evidence="3">The sequence shown here is derived from an EMBL/GenBank/DDBJ whole genome shotgun (WGS) entry which is preliminary data.</text>
</comment>
<dbReference type="AlphaFoldDB" id="B4D454"/>
<feature type="transmembrane region" description="Helical" evidence="1">
    <location>
        <begin position="6"/>
        <end position="26"/>
    </location>
</feature>
<dbReference type="PANTHER" id="PTHR36435:SF1">
    <property type="entry name" value="CAAX AMINO TERMINAL PROTEASE FAMILY PROTEIN"/>
    <property type="match status" value="1"/>
</dbReference>
<feature type="transmembrane region" description="Helical" evidence="1">
    <location>
        <begin position="247"/>
        <end position="267"/>
    </location>
</feature>
<keyword evidence="1" id="KW-0472">Membrane</keyword>
<dbReference type="Pfam" id="PF02517">
    <property type="entry name" value="Rce1-like"/>
    <property type="match status" value="1"/>
</dbReference>
<reference evidence="3 4" key="1">
    <citation type="journal article" date="2011" name="J. Bacteriol.">
        <title>Genome sequence of Chthoniobacter flavus Ellin428, an aerobic heterotrophic soil bacterium.</title>
        <authorList>
            <person name="Kant R."/>
            <person name="van Passel M.W."/>
            <person name="Palva A."/>
            <person name="Lucas S."/>
            <person name="Lapidus A."/>
            <person name="Glavina Del Rio T."/>
            <person name="Dalin E."/>
            <person name="Tice H."/>
            <person name="Bruce D."/>
            <person name="Goodwin L."/>
            <person name="Pitluck S."/>
            <person name="Larimer F.W."/>
            <person name="Land M.L."/>
            <person name="Hauser L."/>
            <person name="Sangwan P."/>
            <person name="de Vos W.M."/>
            <person name="Janssen P.H."/>
            <person name="Smidt H."/>
        </authorList>
    </citation>
    <scope>NUCLEOTIDE SEQUENCE [LARGE SCALE GENOMIC DNA]</scope>
    <source>
        <strain evidence="3 4">Ellin428</strain>
    </source>
</reference>
<dbReference type="STRING" id="497964.CfE428DRAFT_3692"/>